<feature type="site" description="Transition state stabilizer" evidence="4">
    <location>
        <position position="181"/>
    </location>
</feature>
<keyword evidence="1" id="KW-0378">Hydrolase</keyword>
<evidence type="ECO:0000256" key="2">
    <source>
        <dbReference type="PIRSR" id="PIRSR613078-1"/>
    </source>
</evidence>
<dbReference type="EMBL" id="AZGC01000026">
    <property type="protein sequence ID" value="KRL95017.1"/>
    <property type="molecule type" value="Genomic_DNA"/>
</dbReference>
<dbReference type="InterPro" id="IPR013078">
    <property type="entry name" value="His_Pase_superF_clade-1"/>
</dbReference>
<dbReference type="Proteomes" id="UP000051084">
    <property type="component" value="Unassembled WGS sequence"/>
</dbReference>
<feature type="binding site" evidence="3">
    <location>
        <position position="71"/>
    </location>
    <ligand>
        <name>substrate</name>
    </ligand>
</feature>
<dbReference type="InterPro" id="IPR051695">
    <property type="entry name" value="Phosphoglycerate_Mutase"/>
</dbReference>
<name>A0A0R1UP75_9LACO</name>
<evidence type="ECO:0000313" key="6">
    <source>
        <dbReference type="Proteomes" id="UP000051084"/>
    </source>
</evidence>
<evidence type="ECO:0000256" key="1">
    <source>
        <dbReference type="ARBA" id="ARBA00022801"/>
    </source>
</evidence>
<dbReference type="PATRIC" id="fig|1423742.4.peg.1106"/>
<keyword evidence="6" id="KW-1185">Reference proteome</keyword>
<dbReference type="InterPro" id="IPR029033">
    <property type="entry name" value="His_PPase_superfam"/>
</dbReference>
<feature type="active site" description="Proton donor/acceptor" evidence="2">
    <location>
        <position position="98"/>
    </location>
</feature>
<gene>
    <name evidence="5" type="ORF">FC21_GL001064</name>
</gene>
<organism evidence="5 6">
    <name type="scientific">Limosilactobacillus equigenerosi DSM 18793 = JCM 14505</name>
    <dbReference type="NCBI Taxonomy" id="1423742"/>
    <lineage>
        <taxon>Bacteria</taxon>
        <taxon>Bacillati</taxon>
        <taxon>Bacillota</taxon>
        <taxon>Bacilli</taxon>
        <taxon>Lactobacillales</taxon>
        <taxon>Lactobacillaceae</taxon>
        <taxon>Limosilactobacillus</taxon>
    </lineage>
</organism>
<dbReference type="GO" id="GO:0043456">
    <property type="term" value="P:regulation of pentose-phosphate shunt"/>
    <property type="evidence" value="ECO:0007669"/>
    <property type="project" value="TreeGrafter"/>
</dbReference>
<dbReference type="GO" id="GO:0005829">
    <property type="term" value="C:cytosol"/>
    <property type="evidence" value="ECO:0007669"/>
    <property type="project" value="TreeGrafter"/>
</dbReference>
<dbReference type="Pfam" id="PF00300">
    <property type="entry name" value="His_Phos_1"/>
    <property type="match status" value="1"/>
</dbReference>
<dbReference type="STRING" id="417373.GCA_001570685_00183"/>
<proteinExistence type="predicted"/>
<dbReference type="CDD" id="cd07067">
    <property type="entry name" value="HP_PGM_like"/>
    <property type="match status" value="1"/>
</dbReference>
<dbReference type="PANTHER" id="PTHR46517:SF1">
    <property type="entry name" value="FRUCTOSE-2,6-BISPHOSPHATASE TIGAR"/>
    <property type="match status" value="1"/>
</dbReference>
<dbReference type="SUPFAM" id="SSF53254">
    <property type="entry name" value="Phosphoglycerate mutase-like"/>
    <property type="match status" value="1"/>
</dbReference>
<comment type="caution">
    <text evidence="5">The sequence shown here is derived from an EMBL/GenBank/DDBJ whole genome shotgun (WGS) entry which is preliminary data.</text>
</comment>
<dbReference type="Gene3D" id="3.40.50.1240">
    <property type="entry name" value="Phosphoglycerate mutase-like"/>
    <property type="match status" value="1"/>
</dbReference>
<dbReference type="GO" id="GO:0045820">
    <property type="term" value="P:negative regulation of glycolytic process"/>
    <property type="evidence" value="ECO:0007669"/>
    <property type="project" value="TreeGrafter"/>
</dbReference>
<evidence type="ECO:0000256" key="3">
    <source>
        <dbReference type="PIRSR" id="PIRSR613078-2"/>
    </source>
</evidence>
<dbReference type="RefSeq" id="WP_306455170.1">
    <property type="nucleotide sequence ID" value="NZ_AZGC01000026.1"/>
</dbReference>
<accession>A0A0R1UP75</accession>
<reference evidence="5 6" key="1">
    <citation type="journal article" date="2015" name="Genome Announc.">
        <title>Expanding the biotechnology potential of lactobacilli through comparative genomics of 213 strains and associated genera.</title>
        <authorList>
            <person name="Sun Z."/>
            <person name="Harris H.M."/>
            <person name="McCann A."/>
            <person name="Guo C."/>
            <person name="Argimon S."/>
            <person name="Zhang W."/>
            <person name="Yang X."/>
            <person name="Jeffery I.B."/>
            <person name="Cooney J.C."/>
            <person name="Kagawa T.F."/>
            <person name="Liu W."/>
            <person name="Song Y."/>
            <person name="Salvetti E."/>
            <person name="Wrobel A."/>
            <person name="Rasinkangas P."/>
            <person name="Parkhill J."/>
            <person name="Rea M.C."/>
            <person name="O'Sullivan O."/>
            <person name="Ritari J."/>
            <person name="Douillard F.P."/>
            <person name="Paul Ross R."/>
            <person name="Yang R."/>
            <person name="Briner A.E."/>
            <person name="Felis G.E."/>
            <person name="de Vos W.M."/>
            <person name="Barrangou R."/>
            <person name="Klaenhammer T.R."/>
            <person name="Caufield P.W."/>
            <person name="Cui Y."/>
            <person name="Zhang H."/>
            <person name="O'Toole P.W."/>
        </authorList>
    </citation>
    <scope>NUCLEOTIDE SEQUENCE [LARGE SCALE GENOMIC DNA]</scope>
    <source>
        <strain evidence="5 6">DSM 18793</strain>
    </source>
</reference>
<sequence>MEANDYGKEFIFMVVNVYFVRHGQTYLNEFNKMQGWSDAPLTDKGLADADHAGDVLKAVSFDYAFSSDLKRAVDTAKHILARNPSDHTEPITDPAFREVFFGYFEGDHSSLTATTVAGMTSVKSWEDLIAMVGIEKSRDLTKAADPFSRAENDEEFWHRLTPGLDRLRNLPDGSNVLVVAHGMTIRSLISRFTDTKAYLDAPKNGSITKLTLSPSTTTVDYYNHLTLGGNQ</sequence>
<protein>
    <submittedName>
        <fullName evidence="5">Phosphoglycerate mutase</fullName>
    </submittedName>
</protein>
<feature type="active site" description="Tele-phosphohistidine intermediate" evidence="2">
    <location>
        <position position="22"/>
    </location>
</feature>
<feature type="binding site" evidence="3">
    <location>
        <begin position="21"/>
        <end position="28"/>
    </location>
    <ligand>
        <name>substrate</name>
    </ligand>
</feature>
<dbReference type="AlphaFoldDB" id="A0A0R1UP75"/>
<dbReference type="SMART" id="SM00855">
    <property type="entry name" value="PGAM"/>
    <property type="match status" value="1"/>
</dbReference>
<evidence type="ECO:0000313" key="5">
    <source>
        <dbReference type="EMBL" id="KRL95017.1"/>
    </source>
</evidence>
<dbReference type="PANTHER" id="PTHR46517">
    <property type="entry name" value="FRUCTOSE-2,6-BISPHOSPHATASE TIGAR"/>
    <property type="match status" value="1"/>
</dbReference>
<evidence type="ECO:0000256" key="4">
    <source>
        <dbReference type="PIRSR" id="PIRSR613078-3"/>
    </source>
</evidence>
<dbReference type="PIRSF" id="PIRSF000709">
    <property type="entry name" value="6PFK_2-Ptase"/>
    <property type="match status" value="1"/>
</dbReference>
<dbReference type="GO" id="GO:0004331">
    <property type="term" value="F:fructose-2,6-bisphosphate 2-phosphatase activity"/>
    <property type="evidence" value="ECO:0007669"/>
    <property type="project" value="TreeGrafter"/>
</dbReference>